<keyword evidence="10" id="KW-0865">Zymogen</keyword>
<dbReference type="CDD" id="cd11377">
    <property type="entry name" value="Pro-peptidase_S53"/>
    <property type="match status" value="1"/>
</dbReference>
<dbReference type="EMBL" id="JARKIF010000017">
    <property type="protein sequence ID" value="KAJ7620281.1"/>
    <property type="molecule type" value="Genomic_DNA"/>
</dbReference>
<dbReference type="InterPro" id="IPR050819">
    <property type="entry name" value="Tripeptidyl-peptidase_I"/>
</dbReference>
<dbReference type="GO" id="GO:0008240">
    <property type="term" value="F:tripeptidyl-peptidase activity"/>
    <property type="evidence" value="ECO:0007669"/>
    <property type="project" value="UniProtKB-EC"/>
</dbReference>
<evidence type="ECO:0000256" key="2">
    <source>
        <dbReference type="ARBA" id="ARBA00002451"/>
    </source>
</evidence>
<keyword evidence="12" id="KW-0732">Signal</keyword>
<dbReference type="EC" id="3.4.14.10" evidence="4"/>
<feature type="signal peptide" evidence="12">
    <location>
        <begin position="1"/>
        <end position="18"/>
    </location>
</feature>
<evidence type="ECO:0000256" key="1">
    <source>
        <dbReference type="ARBA" id="ARBA00001910"/>
    </source>
</evidence>
<sequence>MSFFKFLPLLTLAAFASAGSFTLHDDRAAAPAGFIHEGAAPDGDQLTLRFALAGNNVSGLHGTLTAISTPGHPAFRRWLSSDEVKGFVEPSSETLAAFHTFASANGLRATSTSPHGDWVSVNMSVSQANTLFRAQYQKFSHASLAKPVTRTLSISLPSELVGHVEAIHPSTDFFTPRQSHVVHSTSGLRRREQQSYTSCNTSLPSGEMTPNCLHALYGIPLTPPEPRTDNHILVTGYEGRAPSRESLSEFLNEFRPDMSNHTGFNLIRIDNSSFVGNASQLDDIELETDVDIQYTVGIATGIPIDFLSVGGDASAASSATSFIDTISFVASAENPPSIVTSSYGFTESDVGVALATKLCNGYASLGARGVSVLFSSGDGGVRGNHDDLSQCNLTTFIPVFPASCPWVTTVGGTQGFKPEIAVNLTSGGFSNFFPRPSYQEHEVSSFLKTIPEDFPGVFNTSGRGYPDVALQANNYAFVSQGIHNKVGGTSLATPTFASIIALINDRLLCAGEQRLGFLNPWLYQHKSAFTDITEGHNSGFVCPASSVAFDGTEGWDALTGVGSPVFSRLLHAAFARY</sequence>
<name>A0AAD7BGN0_9AGAR</name>
<feature type="chain" id="PRO_5042226411" description="tripeptidyl-peptidase II" evidence="12">
    <location>
        <begin position="19"/>
        <end position="577"/>
    </location>
</feature>
<dbReference type="AlphaFoldDB" id="A0AAD7BGN0"/>
<keyword evidence="6 11" id="KW-0479">Metal-binding</keyword>
<evidence type="ECO:0000256" key="12">
    <source>
        <dbReference type="SAM" id="SignalP"/>
    </source>
</evidence>
<comment type="catalytic activity">
    <reaction evidence="1">
        <text>Release of an N-terminal tripeptide from a polypeptide.</text>
        <dbReference type="EC" id="3.4.14.10"/>
    </reaction>
</comment>
<dbReference type="PROSITE" id="PS51695">
    <property type="entry name" value="SEDOLISIN"/>
    <property type="match status" value="1"/>
</dbReference>
<dbReference type="InterPro" id="IPR015366">
    <property type="entry name" value="S53_propep"/>
</dbReference>
<dbReference type="SMART" id="SM00944">
    <property type="entry name" value="Pro-kuma_activ"/>
    <property type="match status" value="1"/>
</dbReference>
<evidence type="ECO:0000313" key="14">
    <source>
        <dbReference type="EMBL" id="KAJ7620281.1"/>
    </source>
</evidence>
<evidence type="ECO:0000256" key="5">
    <source>
        <dbReference type="ARBA" id="ARBA00022670"/>
    </source>
</evidence>
<feature type="active site" description="Charge relay system" evidence="11">
    <location>
        <position position="291"/>
    </location>
</feature>
<evidence type="ECO:0000259" key="13">
    <source>
        <dbReference type="PROSITE" id="PS51695"/>
    </source>
</evidence>
<evidence type="ECO:0000256" key="8">
    <source>
        <dbReference type="ARBA" id="ARBA00022825"/>
    </source>
</evidence>
<evidence type="ECO:0000256" key="10">
    <source>
        <dbReference type="ARBA" id="ARBA00023145"/>
    </source>
</evidence>
<proteinExistence type="predicted"/>
<dbReference type="SUPFAM" id="SSF52743">
    <property type="entry name" value="Subtilisin-like"/>
    <property type="match status" value="1"/>
</dbReference>
<accession>A0AAD7BGN0</accession>
<evidence type="ECO:0000256" key="6">
    <source>
        <dbReference type="ARBA" id="ARBA00022723"/>
    </source>
</evidence>
<keyword evidence="5 11" id="KW-0645">Protease</keyword>
<dbReference type="Gene3D" id="3.40.50.200">
    <property type="entry name" value="Peptidase S8/S53 domain"/>
    <property type="match status" value="1"/>
</dbReference>
<dbReference type="PANTHER" id="PTHR14218:SF15">
    <property type="entry name" value="TRIPEPTIDYL-PEPTIDASE 1"/>
    <property type="match status" value="1"/>
</dbReference>
<feature type="binding site" evidence="11">
    <location>
        <position position="556"/>
    </location>
    <ligand>
        <name>Ca(2+)</name>
        <dbReference type="ChEBI" id="CHEBI:29108"/>
    </ligand>
</feature>
<evidence type="ECO:0000313" key="15">
    <source>
        <dbReference type="Proteomes" id="UP001221142"/>
    </source>
</evidence>
<reference evidence="14" key="1">
    <citation type="submission" date="2023-03" db="EMBL/GenBank/DDBJ databases">
        <title>Massive genome expansion in bonnet fungi (Mycena s.s.) driven by repeated elements and novel gene families across ecological guilds.</title>
        <authorList>
            <consortium name="Lawrence Berkeley National Laboratory"/>
            <person name="Harder C.B."/>
            <person name="Miyauchi S."/>
            <person name="Viragh M."/>
            <person name="Kuo A."/>
            <person name="Thoen E."/>
            <person name="Andreopoulos B."/>
            <person name="Lu D."/>
            <person name="Skrede I."/>
            <person name="Drula E."/>
            <person name="Henrissat B."/>
            <person name="Morin E."/>
            <person name="Kohler A."/>
            <person name="Barry K."/>
            <person name="LaButti K."/>
            <person name="Morin E."/>
            <person name="Salamov A."/>
            <person name="Lipzen A."/>
            <person name="Mereny Z."/>
            <person name="Hegedus B."/>
            <person name="Baldrian P."/>
            <person name="Stursova M."/>
            <person name="Weitz H."/>
            <person name="Taylor A."/>
            <person name="Grigoriev I.V."/>
            <person name="Nagy L.G."/>
            <person name="Martin F."/>
            <person name="Kauserud H."/>
        </authorList>
    </citation>
    <scope>NUCLEOTIDE SEQUENCE</scope>
    <source>
        <strain evidence="14">9284</strain>
    </source>
</reference>
<feature type="binding site" evidence="11">
    <location>
        <position position="532"/>
    </location>
    <ligand>
        <name>Ca(2+)</name>
        <dbReference type="ChEBI" id="CHEBI:29108"/>
    </ligand>
</feature>
<evidence type="ECO:0000256" key="9">
    <source>
        <dbReference type="ARBA" id="ARBA00022837"/>
    </source>
</evidence>
<feature type="binding site" evidence="11">
    <location>
        <position position="531"/>
    </location>
    <ligand>
        <name>Ca(2+)</name>
        <dbReference type="ChEBI" id="CHEBI:29108"/>
    </ligand>
</feature>
<feature type="binding site" evidence="11">
    <location>
        <position position="554"/>
    </location>
    <ligand>
        <name>Ca(2+)</name>
        <dbReference type="ChEBI" id="CHEBI:29108"/>
    </ligand>
</feature>
<dbReference type="Pfam" id="PF00082">
    <property type="entry name" value="Peptidase_S8"/>
    <property type="match status" value="1"/>
</dbReference>
<dbReference type="PANTHER" id="PTHR14218">
    <property type="entry name" value="PROTEASE S8 TRIPEPTIDYL PEPTIDASE I CLN2"/>
    <property type="match status" value="1"/>
</dbReference>
<dbReference type="GO" id="GO:0004252">
    <property type="term" value="F:serine-type endopeptidase activity"/>
    <property type="evidence" value="ECO:0007669"/>
    <property type="project" value="UniProtKB-UniRule"/>
</dbReference>
<comment type="subcellular location">
    <subcellularLocation>
        <location evidence="3">Secreted</location>
        <location evidence="3">Extracellular space</location>
    </subcellularLocation>
</comment>
<keyword evidence="8 11" id="KW-0720">Serine protease</keyword>
<dbReference type="GO" id="GO:0006508">
    <property type="term" value="P:proteolysis"/>
    <property type="evidence" value="ECO:0007669"/>
    <property type="project" value="UniProtKB-KW"/>
</dbReference>
<gene>
    <name evidence="14" type="ORF">FB45DRAFT_1062611</name>
</gene>
<dbReference type="GO" id="GO:0046872">
    <property type="term" value="F:metal ion binding"/>
    <property type="evidence" value="ECO:0007669"/>
    <property type="project" value="UniProtKB-UniRule"/>
</dbReference>
<feature type="active site" description="Charge relay system" evidence="11">
    <location>
        <position position="287"/>
    </location>
</feature>
<evidence type="ECO:0000256" key="4">
    <source>
        <dbReference type="ARBA" id="ARBA00012462"/>
    </source>
</evidence>
<dbReference type="InterPro" id="IPR030400">
    <property type="entry name" value="Sedolisin_dom"/>
</dbReference>
<dbReference type="Pfam" id="PF09286">
    <property type="entry name" value="Pro-kuma_activ"/>
    <property type="match status" value="1"/>
</dbReference>
<protein>
    <recommendedName>
        <fullName evidence="4">tripeptidyl-peptidase II</fullName>
        <ecNumber evidence="4">3.4.14.10</ecNumber>
    </recommendedName>
</protein>
<feature type="domain" description="Peptidase S53" evidence="13">
    <location>
        <begin position="207"/>
        <end position="576"/>
    </location>
</feature>
<feature type="active site" description="Charge relay system" evidence="11">
    <location>
        <position position="490"/>
    </location>
</feature>
<keyword evidence="9 11" id="KW-0106">Calcium</keyword>
<keyword evidence="7 11" id="KW-0378">Hydrolase</keyword>
<dbReference type="Proteomes" id="UP001221142">
    <property type="component" value="Unassembled WGS sequence"/>
</dbReference>
<dbReference type="SUPFAM" id="SSF54897">
    <property type="entry name" value="Protease propeptides/inhibitors"/>
    <property type="match status" value="1"/>
</dbReference>
<comment type="cofactor">
    <cofactor evidence="11">
        <name>Ca(2+)</name>
        <dbReference type="ChEBI" id="CHEBI:29108"/>
    </cofactor>
    <text evidence="11">Binds 1 Ca(2+) ion per subunit.</text>
</comment>
<keyword evidence="15" id="KW-1185">Reference proteome</keyword>
<dbReference type="InterPro" id="IPR036852">
    <property type="entry name" value="Peptidase_S8/S53_dom_sf"/>
</dbReference>
<evidence type="ECO:0000256" key="3">
    <source>
        <dbReference type="ARBA" id="ARBA00004239"/>
    </source>
</evidence>
<dbReference type="GO" id="GO:0005576">
    <property type="term" value="C:extracellular region"/>
    <property type="evidence" value="ECO:0007669"/>
    <property type="project" value="UniProtKB-SubCell"/>
</dbReference>
<dbReference type="CDD" id="cd04056">
    <property type="entry name" value="Peptidases_S53"/>
    <property type="match status" value="1"/>
</dbReference>
<dbReference type="InterPro" id="IPR000209">
    <property type="entry name" value="Peptidase_S8/S53_dom"/>
</dbReference>
<evidence type="ECO:0000256" key="11">
    <source>
        <dbReference type="PROSITE-ProRule" id="PRU01032"/>
    </source>
</evidence>
<comment type="function">
    <text evidence="2">Secreted tripeptidyl-peptidase which degrades proteins at acidic pHs and is involved in virulence.</text>
</comment>
<comment type="caution">
    <text evidence="14">The sequence shown here is derived from an EMBL/GenBank/DDBJ whole genome shotgun (WGS) entry which is preliminary data.</text>
</comment>
<organism evidence="14 15">
    <name type="scientific">Roridomyces roridus</name>
    <dbReference type="NCBI Taxonomy" id="1738132"/>
    <lineage>
        <taxon>Eukaryota</taxon>
        <taxon>Fungi</taxon>
        <taxon>Dikarya</taxon>
        <taxon>Basidiomycota</taxon>
        <taxon>Agaricomycotina</taxon>
        <taxon>Agaricomycetes</taxon>
        <taxon>Agaricomycetidae</taxon>
        <taxon>Agaricales</taxon>
        <taxon>Marasmiineae</taxon>
        <taxon>Mycenaceae</taxon>
        <taxon>Roridomyces</taxon>
    </lineage>
</organism>
<evidence type="ECO:0000256" key="7">
    <source>
        <dbReference type="ARBA" id="ARBA00022801"/>
    </source>
</evidence>